<comment type="cofactor">
    <cofactor evidence="1">
        <name>a divalent metal cation</name>
        <dbReference type="ChEBI" id="CHEBI:60240"/>
    </cofactor>
</comment>
<accession>A0ABD3PVI7</accession>
<dbReference type="AlphaFoldDB" id="A0ABD3PVI7"/>
<evidence type="ECO:0000259" key="3">
    <source>
        <dbReference type="Pfam" id="PF13359"/>
    </source>
</evidence>
<keyword evidence="5" id="KW-1185">Reference proteome</keyword>
<dbReference type="GO" id="GO:0046872">
    <property type="term" value="F:metal ion binding"/>
    <property type="evidence" value="ECO:0007669"/>
    <property type="project" value="UniProtKB-KW"/>
</dbReference>
<protein>
    <recommendedName>
        <fullName evidence="3">DDE Tnp4 domain-containing protein</fullName>
    </recommendedName>
</protein>
<dbReference type="Proteomes" id="UP001516023">
    <property type="component" value="Unassembled WGS sequence"/>
</dbReference>
<feature type="domain" description="DDE Tnp4" evidence="3">
    <location>
        <begin position="249"/>
        <end position="359"/>
    </location>
</feature>
<dbReference type="InterPro" id="IPR027806">
    <property type="entry name" value="HARBI1_dom"/>
</dbReference>
<organism evidence="4 5">
    <name type="scientific">Cyclotella cryptica</name>
    <dbReference type="NCBI Taxonomy" id="29204"/>
    <lineage>
        <taxon>Eukaryota</taxon>
        <taxon>Sar</taxon>
        <taxon>Stramenopiles</taxon>
        <taxon>Ochrophyta</taxon>
        <taxon>Bacillariophyta</taxon>
        <taxon>Coscinodiscophyceae</taxon>
        <taxon>Thalassiosirophycidae</taxon>
        <taxon>Stephanodiscales</taxon>
        <taxon>Stephanodiscaceae</taxon>
        <taxon>Cyclotella</taxon>
    </lineage>
</organism>
<dbReference type="Pfam" id="PF13359">
    <property type="entry name" value="DDE_Tnp_4"/>
    <property type="match status" value="1"/>
</dbReference>
<evidence type="ECO:0000256" key="1">
    <source>
        <dbReference type="ARBA" id="ARBA00001968"/>
    </source>
</evidence>
<proteinExistence type="predicted"/>
<comment type="caution">
    <text evidence="4">The sequence shown here is derived from an EMBL/GenBank/DDBJ whole genome shotgun (WGS) entry which is preliminary data.</text>
</comment>
<name>A0ABD3PVI7_9STRA</name>
<feature type="non-terminal residue" evidence="4">
    <location>
        <position position="1"/>
    </location>
</feature>
<evidence type="ECO:0000256" key="2">
    <source>
        <dbReference type="ARBA" id="ARBA00022723"/>
    </source>
</evidence>
<dbReference type="EMBL" id="JABMIG020000106">
    <property type="protein sequence ID" value="KAL3792050.1"/>
    <property type="molecule type" value="Genomic_DNA"/>
</dbReference>
<sequence length="376" mass="42108">SLYQKKGKRASGNYKDPPVCNGPVPSTVRLACAICYFAGSSPYNLGCVYSISYRSVLESVWNIVEAINMMPEFYIFYLESLKAQRKIDARFKKSSTPKINNCAGAIDGKLIWTTKPSLADAKSRIIDQKKYLCGRKHNSHCCLSLYQKKGKRASGNYKDPPVHNGPVPSTVRLACAICYFAGSSPYNLGCVYSISYRSVLESVWNIVEAINMMPEFYIFYLESLKAQRKIDARFKKSSTPKINNCAGAIDGKLIWTTKPSLADAKSRIIDQKKYLCGRKHKFGLNCQAVSDSWGRFVDVSIIYGGSTADCLVFEGSDLYKWLIKGLMKQDLGKQPFVLFGDNAYLNSSFMATPYPNVSNNPGTKTKDDYIFYHSQL</sequence>
<gene>
    <name evidence="4" type="ORF">HJC23_011215</name>
</gene>
<keyword evidence="2" id="KW-0479">Metal-binding</keyword>
<reference evidence="4 5" key="1">
    <citation type="journal article" date="2020" name="G3 (Bethesda)">
        <title>Improved Reference Genome for Cyclotella cryptica CCMP332, a Model for Cell Wall Morphogenesis, Salinity Adaptation, and Lipid Production in Diatoms (Bacillariophyta).</title>
        <authorList>
            <person name="Roberts W.R."/>
            <person name="Downey K.M."/>
            <person name="Ruck E.C."/>
            <person name="Traller J.C."/>
            <person name="Alverson A.J."/>
        </authorList>
    </citation>
    <scope>NUCLEOTIDE SEQUENCE [LARGE SCALE GENOMIC DNA]</scope>
    <source>
        <strain evidence="4 5">CCMP332</strain>
    </source>
</reference>
<evidence type="ECO:0000313" key="5">
    <source>
        <dbReference type="Proteomes" id="UP001516023"/>
    </source>
</evidence>
<evidence type="ECO:0000313" key="4">
    <source>
        <dbReference type="EMBL" id="KAL3792050.1"/>
    </source>
</evidence>